<dbReference type="EMBL" id="JAGKQH010000004">
    <property type="protein sequence ID" value="KAG6601484.1"/>
    <property type="molecule type" value="Genomic_DNA"/>
</dbReference>
<comment type="caution">
    <text evidence="1">The sequence shown here is derived from an EMBL/GenBank/DDBJ whole genome shotgun (WGS) entry which is preliminary data.</text>
</comment>
<proteinExistence type="predicted"/>
<keyword evidence="2" id="KW-1185">Reference proteome</keyword>
<name>A0AAV6NTW9_9ROSI</name>
<sequence>MVLPFHLHFGKEMSNVGNNNGVAVDACSEGWRRRGWWLPEFGPTDVGLSMAIVERVRWEKERAGFLRGRHEEQMEKIMKTIVSRKCGRDLGRICFWLKGSCFSPLQRTETPSNAHR</sequence>
<protein>
    <submittedName>
        <fullName evidence="1">Uncharacterized protein</fullName>
    </submittedName>
</protein>
<dbReference type="Proteomes" id="UP000685013">
    <property type="component" value="Chromosome 4"/>
</dbReference>
<evidence type="ECO:0000313" key="1">
    <source>
        <dbReference type="EMBL" id="KAG6601484.1"/>
    </source>
</evidence>
<accession>A0AAV6NTW9</accession>
<gene>
    <name evidence="1" type="ORF">SDJN03_06717</name>
</gene>
<organism evidence="1 2">
    <name type="scientific">Cucurbita argyrosperma subsp. sororia</name>
    <dbReference type="NCBI Taxonomy" id="37648"/>
    <lineage>
        <taxon>Eukaryota</taxon>
        <taxon>Viridiplantae</taxon>
        <taxon>Streptophyta</taxon>
        <taxon>Embryophyta</taxon>
        <taxon>Tracheophyta</taxon>
        <taxon>Spermatophyta</taxon>
        <taxon>Magnoliopsida</taxon>
        <taxon>eudicotyledons</taxon>
        <taxon>Gunneridae</taxon>
        <taxon>Pentapetalae</taxon>
        <taxon>rosids</taxon>
        <taxon>fabids</taxon>
        <taxon>Cucurbitales</taxon>
        <taxon>Cucurbitaceae</taxon>
        <taxon>Cucurbiteae</taxon>
        <taxon>Cucurbita</taxon>
    </lineage>
</organism>
<evidence type="ECO:0000313" key="2">
    <source>
        <dbReference type="Proteomes" id="UP000685013"/>
    </source>
</evidence>
<feature type="non-terminal residue" evidence="1">
    <location>
        <position position="1"/>
    </location>
</feature>
<reference evidence="1 2" key="1">
    <citation type="journal article" date="2021" name="Hortic Res">
        <title>The domestication of Cucurbita argyrosperma as revealed by the genome of its wild relative.</title>
        <authorList>
            <person name="Barrera-Redondo J."/>
            <person name="Sanchez-de la Vega G."/>
            <person name="Aguirre-Liguori J.A."/>
            <person name="Castellanos-Morales G."/>
            <person name="Gutierrez-Guerrero Y.T."/>
            <person name="Aguirre-Dugua X."/>
            <person name="Aguirre-Planter E."/>
            <person name="Tenaillon M.I."/>
            <person name="Lira-Saade R."/>
            <person name="Eguiarte L.E."/>
        </authorList>
    </citation>
    <scope>NUCLEOTIDE SEQUENCE [LARGE SCALE GENOMIC DNA]</scope>
    <source>
        <strain evidence="1">JBR-2021</strain>
    </source>
</reference>
<dbReference type="AlphaFoldDB" id="A0AAV6NTW9"/>